<accession>A0A841ZRS3</accession>
<sequence>MKKRLRKKMKKQEELIQGLDVFISDDYLQVKCHISRKVTPSDYEFAFYTYQTGIPEAVDKSKYTKFDTHQVLLKSGGEYRVKVFVRHLKNNEVVTKISQPIRKTRIVKL</sequence>
<reference evidence="1 2" key="1">
    <citation type="submission" date="2020-03" db="EMBL/GenBank/DDBJ databases">
        <title>Soil Listeria distribution.</title>
        <authorList>
            <person name="Liao J."/>
            <person name="Wiedmann M."/>
        </authorList>
    </citation>
    <scope>NUCLEOTIDE SEQUENCE [LARGE SCALE GENOMIC DNA]</scope>
    <source>
        <strain evidence="1 2">FSL L7-1507</strain>
    </source>
</reference>
<dbReference type="RefSeq" id="WP_185373148.1">
    <property type="nucleotide sequence ID" value="NZ_JAARRM010000002.1"/>
</dbReference>
<proteinExistence type="predicted"/>
<gene>
    <name evidence="1" type="ORF">HB912_06600</name>
</gene>
<evidence type="ECO:0000313" key="1">
    <source>
        <dbReference type="EMBL" id="MBC1521311.1"/>
    </source>
</evidence>
<dbReference type="EMBL" id="JAARRM010000002">
    <property type="protein sequence ID" value="MBC1521311.1"/>
    <property type="molecule type" value="Genomic_DNA"/>
</dbReference>
<evidence type="ECO:0000313" key="2">
    <source>
        <dbReference type="Proteomes" id="UP000559885"/>
    </source>
</evidence>
<dbReference type="Proteomes" id="UP000559885">
    <property type="component" value="Unassembled WGS sequence"/>
</dbReference>
<comment type="caution">
    <text evidence="1">The sequence shown here is derived from an EMBL/GenBank/DDBJ whole genome shotgun (WGS) entry which is preliminary data.</text>
</comment>
<protein>
    <submittedName>
        <fullName evidence="1">Uncharacterized protein</fullName>
    </submittedName>
</protein>
<dbReference type="AlphaFoldDB" id="A0A841ZRS3"/>
<organism evidence="1 2">
    <name type="scientific">Listeria aquatica</name>
    <dbReference type="NCBI Taxonomy" id="1494960"/>
    <lineage>
        <taxon>Bacteria</taxon>
        <taxon>Bacillati</taxon>
        <taxon>Bacillota</taxon>
        <taxon>Bacilli</taxon>
        <taxon>Bacillales</taxon>
        <taxon>Listeriaceae</taxon>
        <taxon>Listeria</taxon>
    </lineage>
</organism>
<name>A0A841ZRS3_9LIST</name>